<evidence type="ECO:0000313" key="2">
    <source>
        <dbReference type="Proteomes" id="UP001147760"/>
    </source>
</evidence>
<reference evidence="1" key="1">
    <citation type="submission" date="2022-12" db="EMBL/GenBank/DDBJ databases">
        <authorList>
            <person name="Petersen C."/>
        </authorList>
    </citation>
    <scope>NUCLEOTIDE SEQUENCE</scope>
    <source>
        <strain evidence="1">IBT 17660</strain>
    </source>
</reference>
<dbReference type="Proteomes" id="UP001147760">
    <property type="component" value="Unassembled WGS sequence"/>
</dbReference>
<keyword evidence="2" id="KW-1185">Reference proteome</keyword>
<dbReference type="EMBL" id="JAPWDO010000005">
    <property type="protein sequence ID" value="KAJ5469931.1"/>
    <property type="molecule type" value="Genomic_DNA"/>
</dbReference>
<dbReference type="AlphaFoldDB" id="A0A9W9WM18"/>
<organism evidence="1 2">
    <name type="scientific">Penicillium desertorum</name>
    <dbReference type="NCBI Taxonomy" id="1303715"/>
    <lineage>
        <taxon>Eukaryota</taxon>
        <taxon>Fungi</taxon>
        <taxon>Dikarya</taxon>
        <taxon>Ascomycota</taxon>
        <taxon>Pezizomycotina</taxon>
        <taxon>Eurotiomycetes</taxon>
        <taxon>Eurotiomycetidae</taxon>
        <taxon>Eurotiales</taxon>
        <taxon>Aspergillaceae</taxon>
        <taxon>Penicillium</taxon>
    </lineage>
</organism>
<sequence>MARVGLTRVTCAKPDSFRVSDSTPAIFLYPGYPAHFPTVCPISRRIMKLARNGHKFRRPAAIGTGAHDVEDYLHAFD</sequence>
<accession>A0A9W9WM18</accession>
<name>A0A9W9WM18_9EURO</name>
<protein>
    <submittedName>
        <fullName evidence="1">Uncharacterized protein</fullName>
    </submittedName>
</protein>
<gene>
    <name evidence="1" type="ORF">N7530_007288</name>
</gene>
<comment type="caution">
    <text evidence="1">The sequence shown here is derived from an EMBL/GenBank/DDBJ whole genome shotgun (WGS) entry which is preliminary data.</text>
</comment>
<evidence type="ECO:0000313" key="1">
    <source>
        <dbReference type="EMBL" id="KAJ5469931.1"/>
    </source>
</evidence>
<reference evidence="1" key="2">
    <citation type="journal article" date="2023" name="IMA Fungus">
        <title>Comparative genomic study of the Penicillium genus elucidates a diverse pangenome and 15 lateral gene transfer events.</title>
        <authorList>
            <person name="Petersen C."/>
            <person name="Sorensen T."/>
            <person name="Nielsen M.R."/>
            <person name="Sondergaard T.E."/>
            <person name="Sorensen J.L."/>
            <person name="Fitzpatrick D.A."/>
            <person name="Frisvad J.C."/>
            <person name="Nielsen K.L."/>
        </authorList>
    </citation>
    <scope>NUCLEOTIDE SEQUENCE</scope>
    <source>
        <strain evidence="1">IBT 17660</strain>
    </source>
</reference>
<proteinExistence type="predicted"/>